<dbReference type="GO" id="GO:0003735">
    <property type="term" value="F:structural constituent of ribosome"/>
    <property type="evidence" value="ECO:0007669"/>
    <property type="project" value="InterPro"/>
</dbReference>
<evidence type="ECO:0000256" key="4">
    <source>
        <dbReference type="RuleBase" id="RU004005"/>
    </source>
</evidence>
<keyword evidence="3 4" id="KW-0687">Ribonucleoprotein</keyword>
<evidence type="ECO:0000256" key="3">
    <source>
        <dbReference type="ARBA" id="ARBA00023274"/>
    </source>
</evidence>
<keyword evidence="2 4" id="KW-0689">Ribosomal protein</keyword>
<dbReference type="EMBL" id="BSXU01001006">
    <property type="protein sequence ID" value="GMG22709.1"/>
    <property type="molecule type" value="Genomic_DNA"/>
</dbReference>
<dbReference type="Pfam" id="PF00237">
    <property type="entry name" value="Ribosomal_L22"/>
    <property type="match status" value="1"/>
</dbReference>
<gene>
    <name evidence="6" type="ORF">Amon01_000267400</name>
</gene>
<name>A0A9W6YV86_AMBMO</name>
<protein>
    <submittedName>
        <fullName evidence="6">Unnamed protein product</fullName>
    </submittedName>
</protein>
<evidence type="ECO:0000256" key="5">
    <source>
        <dbReference type="SAM" id="MobiDB-lite"/>
    </source>
</evidence>
<feature type="compositionally biased region" description="Acidic residues" evidence="5">
    <location>
        <begin position="110"/>
        <end position="121"/>
    </location>
</feature>
<dbReference type="AlphaFoldDB" id="A0A9W6YV86"/>
<dbReference type="OrthoDB" id="416470at2759"/>
<comment type="caution">
    <text evidence="6">The sequence shown here is derived from an EMBL/GenBank/DDBJ whole genome shotgun (WGS) entry which is preliminary data.</text>
</comment>
<comment type="similarity">
    <text evidence="1 4">Belongs to the universal ribosomal protein uL22 family.</text>
</comment>
<dbReference type="InterPro" id="IPR001063">
    <property type="entry name" value="Ribosomal_uL22"/>
</dbReference>
<proteinExistence type="inferred from homology"/>
<evidence type="ECO:0000256" key="1">
    <source>
        <dbReference type="ARBA" id="ARBA00009451"/>
    </source>
</evidence>
<sequence length="346" mass="40537">MKCKRYQHEKLTIDKSTQPNRPTSLLQNTIFTKMHSATRSLRNCLGLISSSASRSYALQRRSFFTSIQAQNAVKTVSTKSSLFGDLTPQLNEQQLQKEMQQNQLEKKSEEDDEELSEEDYDEKAIHYVDPENDEKLQKYLSPKPYKTVDSLLSPLKRELYLKNVKQNGFYKNNQVIEHKKSGSSYKLNLTREEIQALEPSIYLRSWRIKSSVKKVNIVLRSLKDLPLKKAITQLHFLNKKVSRDIVEMLERALDDSKKMHYDPEKLYVAESWVHTDGRWQKRVECKGRGRSGIIRHRWVSVRVLLKTDQTLKRLAYESQLRQDNKKVVSKLDAIKIRGISPGFYKW</sequence>
<dbReference type="Proteomes" id="UP001165063">
    <property type="component" value="Unassembled WGS sequence"/>
</dbReference>
<organism evidence="6 7">
    <name type="scientific">Ambrosiozyma monospora</name>
    <name type="common">Yeast</name>
    <name type="synonym">Endomycopsis monosporus</name>
    <dbReference type="NCBI Taxonomy" id="43982"/>
    <lineage>
        <taxon>Eukaryota</taxon>
        <taxon>Fungi</taxon>
        <taxon>Dikarya</taxon>
        <taxon>Ascomycota</taxon>
        <taxon>Saccharomycotina</taxon>
        <taxon>Pichiomycetes</taxon>
        <taxon>Pichiales</taxon>
        <taxon>Pichiaceae</taxon>
        <taxon>Ambrosiozyma</taxon>
    </lineage>
</organism>
<dbReference type="GO" id="GO:0006412">
    <property type="term" value="P:translation"/>
    <property type="evidence" value="ECO:0007669"/>
    <property type="project" value="InterPro"/>
</dbReference>
<evidence type="ECO:0000313" key="6">
    <source>
        <dbReference type="EMBL" id="GMG22709.1"/>
    </source>
</evidence>
<dbReference type="SUPFAM" id="SSF54843">
    <property type="entry name" value="Ribosomal protein L22"/>
    <property type="match status" value="1"/>
</dbReference>
<dbReference type="PANTHER" id="PTHR13501:SF8">
    <property type="entry name" value="LARGE RIBOSOMAL SUBUNIT PROTEIN UL22M"/>
    <property type="match status" value="1"/>
</dbReference>
<accession>A0A9W6YV86</accession>
<dbReference type="InterPro" id="IPR047867">
    <property type="entry name" value="Ribosomal_uL22_bac/org-type"/>
</dbReference>
<reference evidence="6" key="1">
    <citation type="submission" date="2023-04" db="EMBL/GenBank/DDBJ databases">
        <title>Ambrosiozyma monospora NBRC 1965.</title>
        <authorList>
            <person name="Ichikawa N."/>
            <person name="Sato H."/>
            <person name="Tonouchi N."/>
        </authorList>
    </citation>
    <scope>NUCLEOTIDE SEQUENCE</scope>
    <source>
        <strain evidence="6">NBRC 1965</strain>
    </source>
</reference>
<evidence type="ECO:0000256" key="2">
    <source>
        <dbReference type="ARBA" id="ARBA00022980"/>
    </source>
</evidence>
<dbReference type="InterPro" id="IPR036394">
    <property type="entry name" value="Ribosomal_uL22_sf"/>
</dbReference>
<dbReference type="PANTHER" id="PTHR13501">
    <property type="entry name" value="CHLOROPLAST 50S RIBOSOMAL PROTEIN L22-RELATED"/>
    <property type="match status" value="1"/>
</dbReference>
<keyword evidence="7" id="KW-1185">Reference proteome</keyword>
<evidence type="ECO:0000313" key="7">
    <source>
        <dbReference type="Proteomes" id="UP001165063"/>
    </source>
</evidence>
<feature type="region of interest" description="Disordered" evidence="5">
    <location>
        <begin position="100"/>
        <end position="121"/>
    </location>
</feature>
<dbReference type="Gene3D" id="3.90.470.10">
    <property type="entry name" value="Ribosomal protein L22/L17"/>
    <property type="match status" value="1"/>
</dbReference>
<dbReference type="GO" id="GO:0005762">
    <property type="term" value="C:mitochondrial large ribosomal subunit"/>
    <property type="evidence" value="ECO:0007669"/>
    <property type="project" value="TreeGrafter"/>
</dbReference>